<name>A0A151ZS70_TIELA</name>
<evidence type="ECO:0000256" key="3">
    <source>
        <dbReference type="ARBA" id="ARBA00004735"/>
    </source>
</evidence>
<evidence type="ECO:0000256" key="7">
    <source>
        <dbReference type="ARBA" id="ARBA00022679"/>
    </source>
</evidence>
<feature type="domain" description="Porphobilinogen deaminase N-terminal" evidence="10">
    <location>
        <begin position="9"/>
        <end position="222"/>
    </location>
</feature>
<evidence type="ECO:0000259" key="11">
    <source>
        <dbReference type="Pfam" id="PF03900"/>
    </source>
</evidence>
<dbReference type="AlphaFoldDB" id="A0A151ZS70"/>
<keyword evidence="8" id="KW-0627">Porphyrin biosynthesis</keyword>
<comment type="cofactor">
    <cofactor evidence="1">
        <name>dipyrromethane</name>
        <dbReference type="ChEBI" id="CHEBI:60342"/>
    </cofactor>
</comment>
<dbReference type="GO" id="GO:0005737">
    <property type="term" value="C:cytoplasm"/>
    <property type="evidence" value="ECO:0007669"/>
    <property type="project" value="TreeGrafter"/>
</dbReference>
<dbReference type="PROSITE" id="PS00533">
    <property type="entry name" value="PORPHOBILINOGEN_DEAM"/>
    <property type="match status" value="1"/>
</dbReference>
<dbReference type="PRINTS" id="PR00151">
    <property type="entry name" value="PORPHBDMNASE"/>
</dbReference>
<gene>
    <name evidence="12" type="ORF">DLAC_04181</name>
</gene>
<reference evidence="12 13" key="1">
    <citation type="submission" date="2015-12" db="EMBL/GenBank/DDBJ databases">
        <title>Dictyostelia acquired genes for synthesis and detection of signals that induce cell-type specialization by lateral gene transfer from prokaryotes.</title>
        <authorList>
            <person name="Gloeckner G."/>
            <person name="Schaap P."/>
        </authorList>
    </citation>
    <scope>NUCLEOTIDE SEQUENCE [LARGE SCALE GENOMIC DNA]</scope>
    <source>
        <strain evidence="12 13">TK</strain>
    </source>
</reference>
<dbReference type="FunFam" id="3.40.190.10:FF:000005">
    <property type="entry name" value="Porphobilinogen deaminase"/>
    <property type="match status" value="1"/>
</dbReference>
<evidence type="ECO:0000256" key="2">
    <source>
        <dbReference type="ARBA" id="ARBA00002869"/>
    </source>
</evidence>
<dbReference type="OrthoDB" id="564646at2759"/>
<comment type="pathway">
    <text evidence="3">Porphyrin-containing compound metabolism; protoporphyrin-IX biosynthesis; coproporphyrinogen-III from 5-aminolevulinate: step 2/4.</text>
</comment>
<dbReference type="Gene3D" id="3.40.190.10">
    <property type="entry name" value="Periplasmic binding protein-like II"/>
    <property type="match status" value="2"/>
</dbReference>
<keyword evidence="13" id="KW-1185">Reference proteome</keyword>
<evidence type="ECO:0000256" key="8">
    <source>
        <dbReference type="ARBA" id="ARBA00023244"/>
    </source>
</evidence>
<dbReference type="CDD" id="cd13645">
    <property type="entry name" value="PBP2_HuPBGD_like"/>
    <property type="match status" value="1"/>
</dbReference>
<feature type="domain" description="Porphobilinogen deaminase C-terminal" evidence="11">
    <location>
        <begin position="236"/>
        <end position="305"/>
    </location>
</feature>
<evidence type="ECO:0000256" key="1">
    <source>
        <dbReference type="ARBA" id="ARBA00001916"/>
    </source>
</evidence>
<evidence type="ECO:0000259" key="10">
    <source>
        <dbReference type="Pfam" id="PF01379"/>
    </source>
</evidence>
<evidence type="ECO:0000256" key="6">
    <source>
        <dbReference type="ARBA" id="ARBA00016519"/>
    </source>
</evidence>
<sequence>MSFRERSHIVIGSRKSQLALIQTEWVKSELSNIFKNYTFEIKTMDTQGDIVLDVSLSKIGDKGLFTKELEDMMLNGTIDFAVHSLKDIPTVLPNGLKLASITKRHATPDAFIVNTKKYSKDTQLSQLPEGALIGSSSLRRIAQLKKHYPHLKFRDIRGNLNTRFKKLEDDKSEYDGMILAVAGLERMNLMDKISQIIPKEISMYAVGQGSLGIECAQDDLFIQSLLEKLNHYDSAQCCIAERSMLRYLQGGCHVPIGVDSNLNDKLLKLEGIVLNLDGSKSIQSSVVGSVEDAENLGITLAKQLIELGADKILQENSSATK</sequence>
<accession>A0A151ZS70</accession>
<dbReference type="InterPro" id="IPR022419">
    <property type="entry name" value="Porphobilin_deaminase_cofac_BS"/>
</dbReference>
<dbReference type="InterPro" id="IPR022418">
    <property type="entry name" value="Porphobilinogen_deaminase_C"/>
</dbReference>
<dbReference type="Pfam" id="PF03900">
    <property type="entry name" value="Porphobil_deamC"/>
    <property type="match status" value="1"/>
</dbReference>
<keyword evidence="7" id="KW-0808">Transferase</keyword>
<dbReference type="OMA" id="LWQANHI"/>
<dbReference type="HAMAP" id="MF_00260">
    <property type="entry name" value="Porphobil_deam"/>
    <property type="match status" value="1"/>
</dbReference>
<dbReference type="FunCoup" id="A0A151ZS70">
    <property type="interactions" value="238"/>
</dbReference>
<dbReference type="FunFam" id="3.40.190.10:FF:000004">
    <property type="entry name" value="Porphobilinogen deaminase"/>
    <property type="match status" value="1"/>
</dbReference>
<dbReference type="UniPathway" id="UPA00251">
    <property type="reaction ID" value="UER00319"/>
</dbReference>
<dbReference type="Gene3D" id="3.30.160.40">
    <property type="entry name" value="Porphobilinogen deaminase, C-terminal domain"/>
    <property type="match status" value="1"/>
</dbReference>
<dbReference type="FunFam" id="3.30.160.40:FF:000002">
    <property type="entry name" value="Porphobilinogen deaminase"/>
    <property type="match status" value="1"/>
</dbReference>
<dbReference type="InterPro" id="IPR036803">
    <property type="entry name" value="Porphobilinogen_deaminase_C_sf"/>
</dbReference>
<dbReference type="SUPFAM" id="SSF53850">
    <property type="entry name" value="Periplasmic binding protein-like II"/>
    <property type="match status" value="1"/>
</dbReference>
<dbReference type="PIRSF" id="PIRSF001438">
    <property type="entry name" value="4pyrrol_synth_OHMeBilane_synth"/>
    <property type="match status" value="1"/>
</dbReference>
<dbReference type="Proteomes" id="UP000076078">
    <property type="component" value="Unassembled WGS sequence"/>
</dbReference>
<comment type="similarity">
    <text evidence="4">Belongs to the HMBS family.</text>
</comment>
<dbReference type="Pfam" id="PF01379">
    <property type="entry name" value="Porphobil_deam"/>
    <property type="match status" value="1"/>
</dbReference>
<protein>
    <recommendedName>
        <fullName evidence="6">Porphobilinogen deaminase</fullName>
        <ecNumber evidence="5">2.5.1.61</ecNumber>
    </recommendedName>
    <alternativeName>
        <fullName evidence="9">Hydroxymethylbilane synthase</fullName>
    </alternativeName>
</protein>
<dbReference type="InParanoid" id="A0A151ZS70"/>
<evidence type="ECO:0000313" key="13">
    <source>
        <dbReference type="Proteomes" id="UP000076078"/>
    </source>
</evidence>
<dbReference type="PANTHER" id="PTHR11557:SF0">
    <property type="entry name" value="PORPHOBILINOGEN DEAMINASE"/>
    <property type="match status" value="1"/>
</dbReference>
<proteinExistence type="inferred from homology"/>
<evidence type="ECO:0000313" key="12">
    <source>
        <dbReference type="EMBL" id="KYQ96871.1"/>
    </source>
</evidence>
<dbReference type="GO" id="GO:0006782">
    <property type="term" value="P:protoporphyrinogen IX biosynthetic process"/>
    <property type="evidence" value="ECO:0007669"/>
    <property type="project" value="UniProtKB-UniPathway"/>
</dbReference>
<dbReference type="EC" id="2.5.1.61" evidence="5"/>
<dbReference type="STRING" id="361077.A0A151ZS70"/>
<dbReference type="NCBIfam" id="TIGR00212">
    <property type="entry name" value="hemC"/>
    <property type="match status" value="1"/>
</dbReference>
<dbReference type="InterPro" id="IPR000860">
    <property type="entry name" value="HemC"/>
</dbReference>
<dbReference type="EMBL" id="LODT01000021">
    <property type="protein sequence ID" value="KYQ96871.1"/>
    <property type="molecule type" value="Genomic_DNA"/>
</dbReference>
<dbReference type="SUPFAM" id="SSF54782">
    <property type="entry name" value="Porphobilinogen deaminase (hydroxymethylbilane synthase), C-terminal domain"/>
    <property type="match status" value="1"/>
</dbReference>
<evidence type="ECO:0000256" key="5">
    <source>
        <dbReference type="ARBA" id="ARBA00012655"/>
    </source>
</evidence>
<comment type="caution">
    <text evidence="12">The sequence shown here is derived from an EMBL/GenBank/DDBJ whole genome shotgun (WGS) entry which is preliminary data.</text>
</comment>
<dbReference type="PANTHER" id="PTHR11557">
    <property type="entry name" value="PORPHOBILINOGEN DEAMINASE"/>
    <property type="match status" value="1"/>
</dbReference>
<organism evidence="12 13">
    <name type="scientific">Tieghemostelium lacteum</name>
    <name type="common">Slime mold</name>
    <name type="synonym">Dictyostelium lacteum</name>
    <dbReference type="NCBI Taxonomy" id="361077"/>
    <lineage>
        <taxon>Eukaryota</taxon>
        <taxon>Amoebozoa</taxon>
        <taxon>Evosea</taxon>
        <taxon>Eumycetozoa</taxon>
        <taxon>Dictyostelia</taxon>
        <taxon>Dictyosteliales</taxon>
        <taxon>Raperosteliaceae</taxon>
        <taxon>Tieghemostelium</taxon>
    </lineage>
</organism>
<evidence type="ECO:0000256" key="4">
    <source>
        <dbReference type="ARBA" id="ARBA00005638"/>
    </source>
</evidence>
<evidence type="ECO:0000256" key="9">
    <source>
        <dbReference type="ARBA" id="ARBA00033064"/>
    </source>
</evidence>
<dbReference type="GO" id="GO:0004418">
    <property type="term" value="F:hydroxymethylbilane synthase activity"/>
    <property type="evidence" value="ECO:0007669"/>
    <property type="project" value="UniProtKB-EC"/>
</dbReference>
<comment type="function">
    <text evidence="2">Tetrapolymerization of the monopyrrole PBG into the hydroxymethylbilane pre-uroporphyrinogen in several discrete steps.</text>
</comment>
<dbReference type="InterPro" id="IPR022417">
    <property type="entry name" value="Porphobilin_deaminase_N"/>
</dbReference>